<accession>A0AAP8TCR2</accession>
<evidence type="ECO:0000313" key="11">
    <source>
        <dbReference type="EMBL" id="PND04254.1"/>
    </source>
</evidence>
<dbReference type="NCBIfam" id="NF005596">
    <property type="entry name" value="PRK07328.1"/>
    <property type="match status" value="1"/>
</dbReference>
<dbReference type="Gene3D" id="3.20.20.140">
    <property type="entry name" value="Metal-dependent hydrolases"/>
    <property type="match status" value="1"/>
</dbReference>
<comment type="pathway">
    <text evidence="1 8">Amino-acid biosynthesis; L-histidine biosynthesis; L-histidine from 5-phospho-alpha-D-ribose 1-diphosphate: step 8/9.</text>
</comment>
<evidence type="ECO:0000256" key="7">
    <source>
        <dbReference type="ARBA" id="ARBA00049158"/>
    </source>
</evidence>
<keyword evidence="6 8" id="KW-0368">Histidine biosynthesis</keyword>
<dbReference type="CDD" id="cd12110">
    <property type="entry name" value="PHP_HisPPase_Hisj_like"/>
    <property type="match status" value="1"/>
</dbReference>
<dbReference type="Pfam" id="PF02811">
    <property type="entry name" value="PHP"/>
    <property type="match status" value="1"/>
</dbReference>
<dbReference type="RefSeq" id="WP_012420464.1">
    <property type="nucleotide sequence ID" value="NZ_CP025823.1"/>
</dbReference>
<dbReference type="PANTHER" id="PTHR21039:SF0">
    <property type="entry name" value="HISTIDINOL-PHOSPHATASE"/>
    <property type="match status" value="1"/>
</dbReference>
<evidence type="ECO:0000256" key="8">
    <source>
        <dbReference type="RuleBase" id="RU366003"/>
    </source>
</evidence>
<evidence type="ECO:0000313" key="12">
    <source>
        <dbReference type="Proteomes" id="UP000235914"/>
    </source>
</evidence>
<dbReference type="GO" id="GO:0004401">
    <property type="term" value="F:histidinol-phosphatase activity"/>
    <property type="evidence" value="ECO:0007669"/>
    <property type="project" value="UniProtKB-UniRule"/>
</dbReference>
<comment type="caution">
    <text evidence="10">The sequence shown here is derived from an EMBL/GenBank/DDBJ whole genome shotgun (WGS) entry which is preliminary data.</text>
</comment>
<keyword evidence="5 8" id="KW-0378">Hydrolase</keyword>
<evidence type="ECO:0000259" key="9">
    <source>
        <dbReference type="Pfam" id="PF02811"/>
    </source>
</evidence>
<dbReference type="GO" id="GO:0000105">
    <property type="term" value="P:L-histidine biosynthetic process"/>
    <property type="evidence" value="ECO:0007669"/>
    <property type="project" value="UniProtKB-UniRule"/>
</dbReference>
<dbReference type="EMBL" id="PJKN01000001">
    <property type="protein sequence ID" value="PNC58132.1"/>
    <property type="molecule type" value="Genomic_DNA"/>
</dbReference>
<dbReference type="EMBL" id="PJLB01000005">
    <property type="protein sequence ID" value="PND04254.1"/>
    <property type="molecule type" value="Genomic_DNA"/>
</dbReference>
<evidence type="ECO:0000256" key="5">
    <source>
        <dbReference type="ARBA" id="ARBA00022801"/>
    </source>
</evidence>
<dbReference type="InterPro" id="IPR004013">
    <property type="entry name" value="PHP_dom"/>
</dbReference>
<dbReference type="InterPro" id="IPR016195">
    <property type="entry name" value="Pol/histidinol_Pase-like"/>
</dbReference>
<dbReference type="EC" id="3.1.3.15" evidence="3 8"/>
<comment type="similarity">
    <text evidence="2 8">Belongs to the PHP hydrolase family. HisK subfamily.</text>
</comment>
<dbReference type="Proteomes" id="UP000235914">
    <property type="component" value="Unassembled WGS sequence"/>
</dbReference>
<evidence type="ECO:0000256" key="3">
    <source>
        <dbReference type="ARBA" id="ARBA00013085"/>
    </source>
</evidence>
<sequence>MYCDYHTHTPLCLHASGTPQEYVQAAVRAGLREYGISDHAPMPGEPFDDWRMKQADMPAYLDWLTEARECAALHGLTVRSALECDWFPGIEPWIEHLQGLHAWDYLIGSVHYLGEKEEFDNPHRMDFWHRTDVEDAWEQYWERFRNMAASGMFHIMGHADLIKKFGFRPSGDLRRYYEPSLEAMRETGACLELNTAGWHNKCGEQYPDGQFLKMAAEAGIPLTISSDAHRPEDVGRDFKRAGELARQAGFRHLASFQGGRMKLFPLPGI</sequence>
<reference evidence="12 13" key="1">
    <citation type="journal article" date="2017" name="BMC Genomics">
        <title>Genome sequencing of 39 Akkermansia muciniphila isolates reveals its population structure, genomic and functional diverisity, and global distribution in mammalian gut microbiotas.</title>
        <authorList>
            <person name="Guo X."/>
            <person name="Li S."/>
            <person name="Zhang J."/>
            <person name="Wu F."/>
            <person name="Li X."/>
            <person name="Wu D."/>
            <person name="Zhang M."/>
            <person name="Ou Z."/>
            <person name="Jie Z."/>
            <person name="Yan Q."/>
            <person name="Li P."/>
            <person name="Yi J."/>
            <person name="Peng Y."/>
        </authorList>
    </citation>
    <scope>NUCLEOTIDE SEQUENCE [LARGE SCALE GENOMIC DNA]</scope>
    <source>
        <strain evidence="11 13">GP28</strain>
        <strain evidence="10 12">GP43</strain>
    </source>
</reference>
<dbReference type="InterPro" id="IPR010140">
    <property type="entry name" value="Histidinol_P_phosphatase_HisJ"/>
</dbReference>
<evidence type="ECO:0000256" key="4">
    <source>
        <dbReference type="ARBA" id="ARBA00022605"/>
    </source>
</evidence>
<dbReference type="NCBIfam" id="TIGR01856">
    <property type="entry name" value="hisJ_fam"/>
    <property type="match status" value="1"/>
</dbReference>
<dbReference type="PANTHER" id="PTHR21039">
    <property type="entry name" value="HISTIDINOL PHOSPHATASE-RELATED"/>
    <property type="match status" value="1"/>
</dbReference>
<organism evidence="10 12">
    <name type="scientific">Akkermansia muciniphila</name>
    <dbReference type="NCBI Taxonomy" id="239935"/>
    <lineage>
        <taxon>Bacteria</taxon>
        <taxon>Pseudomonadati</taxon>
        <taxon>Verrucomicrobiota</taxon>
        <taxon>Verrucomicrobiia</taxon>
        <taxon>Verrucomicrobiales</taxon>
        <taxon>Akkermansiaceae</taxon>
        <taxon>Akkermansia</taxon>
    </lineage>
</organism>
<feature type="domain" description="PHP" evidence="9">
    <location>
        <begin position="4"/>
        <end position="196"/>
    </location>
</feature>
<evidence type="ECO:0000313" key="13">
    <source>
        <dbReference type="Proteomes" id="UP000236075"/>
    </source>
</evidence>
<dbReference type="Proteomes" id="UP000236075">
    <property type="component" value="Unassembled WGS sequence"/>
</dbReference>
<proteinExistence type="inferred from homology"/>
<dbReference type="AlphaFoldDB" id="A0AAP8TCR2"/>
<dbReference type="SMR" id="A0AAP8TCR2"/>
<evidence type="ECO:0000256" key="2">
    <source>
        <dbReference type="ARBA" id="ARBA00009152"/>
    </source>
</evidence>
<dbReference type="SUPFAM" id="SSF89550">
    <property type="entry name" value="PHP domain-like"/>
    <property type="match status" value="1"/>
</dbReference>
<name>A0AAP8TCR2_9BACT</name>
<protein>
    <recommendedName>
        <fullName evidence="3 8">Histidinol-phosphatase</fullName>
        <shortName evidence="8">HolPase</shortName>
        <ecNumber evidence="3 8">3.1.3.15</ecNumber>
    </recommendedName>
</protein>
<keyword evidence="4 8" id="KW-0028">Amino-acid biosynthesis</keyword>
<comment type="catalytic activity">
    <reaction evidence="7 8">
        <text>L-histidinol phosphate + H2O = L-histidinol + phosphate</text>
        <dbReference type="Rhea" id="RHEA:14465"/>
        <dbReference type="ChEBI" id="CHEBI:15377"/>
        <dbReference type="ChEBI" id="CHEBI:43474"/>
        <dbReference type="ChEBI" id="CHEBI:57699"/>
        <dbReference type="ChEBI" id="CHEBI:57980"/>
        <dbReference type="EC" id="3.1.3.15"/>
    </reaction>
</comment>
<evidence type="ECO:0000313" key="10">
    <source>
        <dbReference type="EMBL" id="PNC58132.1"/>
    </source>
</evidence>
<evidence type="ECO:0000256" key="1">
    <source>
        <dbReference type="ARBA" id="ARBA00004970"/>
    </source>
</evidence>
<evidence type="ECO:0000256" key="6">
    <source>
        <dbReference type="ARBA" id="ARBA00023102"/>
    </source>
</evidence>
<dbReference type="GO" id="GO:0005737">
    <property type="term" value="C:cytoplasm"/>
    <property type="evidence" value="ECO:0007669"/>
    <property type="project" value="TreeGrafter"/>
</dbReference>
<gene>
    <name evidence="11" type="ORF">CXT95_04695</name>
    <name evidence="10" type="ORF">CXU09_02475</name>
</gene>